<reference evidence="2 3" key="1">
    <citation type="submission" date="2021-03" db="EMBL/GenBank/DDBJ databases">
        <title>Complete genome of Polaribacter_sp.SM13.</title>
        <authorList>
            <person name="Jeong S.W."/>
            <person name="Bae J.W."/>
        </authorList>
    </citation>
    <scope>NUCLEOTIDE SEQUENCE [LARGE SCALE GENOMIC DNA]</scope>
    <source>
        <strain evidence="2 3">SM13</strain>
    </source>
</reference>
<name>A0A975CPV3_9FLAO</name>
<comment type="similarity">
    <text evidence="1">Belongs to the outer membrane factor (OMF) (TC 1.B.17) family.</text>
</comment>
<sequence length="521" mass="58355">MKYKFLLFNLILFFGISKTFGQATIPVDIVKLSEITLAKNPTIKRNLLSVTNAEGSLQIQESAFDYQLISALSLGRNSLNLFEVDPRNEFITDQLKSKNTGVSVGLQKAFRSSLRANISVDYTNANDNFPFNRFNQDVGAYFQDHTVSSTFSLTQPLLRGRGNGIATALERASQLNLESTNENVEFANSFELSQMGAFYWQYVAAYKRLKIFKENEARVRRVLEITQELVKADKRPAGDLAQVQADLANQERQTKVAEQTLYATKLNLGRSIGLSEEESKQLGNPTDGFPTIVESGYTKNINKAMFINIAQNNRKDIFASKKSQEALELQLSLSENNKKPQLDLTGFVNYGGATMGNGLGRALETFSQKEGSNIGYGISLNLTFPINNNLAKGTYIQNEVALKDQQIANDNLQRNIDLNVSIALNNLENSVQVLEKAQQSLNFYQEVYNNEQIKFKNGLTILLNLIQFQERLTFAELEYLQAHQQFASAIINLRYETGTLLVANKNGLAGISKDLFYTIPK</sequence>
<dbReference type="Proteomes" id="UP000663920">
    <property type="component" value="Chromosome"/>
</dbReference>
<dbReference type="PANTHER" id="PTHR30203">
    <property type="entry name" value="OUTER MEMBRANE CATION EFFLUX PROTEIN"/>
    <property type="match status" value="1"/>
</dbReference>
<evidence type="ECO:0000313" key="2">
    <source>
        <dbReference type="EMBL" id="QTE23299.1"/>
    </source>
</evidence>
<gene>
    <name evidence="2" type="ORF">J3359_03205</name>
</gene>
<dbReference type="KEGG" id="pcea:J3359_03205"/>
<dbReference type="SUPFAM" id="SSF56954">
    <property type="entry name" value="Outer membrane efflux proteins (OEP)"/>
    <property type="match status" value="1"/>
</dbReference>
<dbReference type="RefSeq" id="WP_208079310.1">
    <property type="nucleotide sequence ID" value="NZ_CP071869.1"/>
</dbReference>
<organism evidence="2 3">
    <name type="scientific">Polaribacter cellanae</name>
    <dbReference type="NCBI Taxonomy" id="2818493"/>
    <lineage>
        <taxon>Bacteria</taxon>
        <taxon>Pseudomonadati</taxon>
        <taxon>Bacteroidota</taxon>
        <taxon>Flavobacteriia</taxon>
        <taxon>Flavobacteriales</taxon>
        <taxon>Flavobacteriaceae</taxon>
    </lineage>
</organism>
<evidence type="ECO:0000313" key="3">
    <source>
        <dbReference type="Proteomes" id="UP000663920"/>
    </source>
</evidence>
<dbReference type="AlphaFoldDB" id="A0A975CPV3"/>
<dbReference type="GO" id="GO:0015562">
    <property type="term" value="F:efflux transmembrane transporter activity"/>
    <property type="evidence" value="ECO:0007669"/>
    <property type="project" value="InterPro"/>
</dbReference>
<dbReference type="PANTHER" id="PTHR30203:SF30">
    <property type="entry name" value="OUTER MEMBRANE PROTEIN-RELATED"/>
    <property type="match status" value="1"/>
</dbReference>
<dbReference type="EMBL" id="CP071869">
    <property type="protein sequence ID" value="QTE23299.1"/>
    <property type="molecule type" value="Genomic_DNA"/>
</dbReference>
<accession>A0A975CPV3</accession>
<dbReference type="Pfam" id="PF02321">
    <property type="entry name" value="OEP"/>
    <property type="match status" value="1"/>
</dbReference>
<dbReference type="InterPro" id="IPR010131">
    <property type="entry name" value="MdtP/NodT-like"/>
</dbReference>
<dbReference type="Gene3D" id="1.20.1600.10">
    <property type="entry name" value="Outer membrane efflux proteins (OEP)"/>
    <property type="match status" value="1"/>
</dbReference>
<dbReference type="InterPro" id="IPR003423">
    <property type="entry name" value="OMP_efflux"/>
</dbReference>
<proteinExistence type="inferred from homology"/>
<keyword evidence="3" id="KW-1185">Reference proteome</keyword>
<evidence type="ECO:0000256" key="1">
    <source>
        <dbReference type="ARBA" id="ARBA00007613"/>
    </source>
</evidence>
<protein>
    <submittedName>
        <fullName evidence="2">TolC family protein</fullName>
    </submittedName>
</protein>